<name>B9FSS5_ORYSJ</name>
<keyword evidence="2" id="KW-0472">Membrane</keyword>
<feature type="domain" description="PGG" evidence="3">
    <location>
        <begin position="95"/>
        <end position="186"/>
    </location>
</feature>
<dbReference type="AlphaFoldDB" id="B9FSS5"/>
<keyword evidence="2" id="KW-0812">Transmembrane</keyword>
<dbReference type="PANTHER" id="PTHR24177">
    <property type="entry name" value="CASKIN"/>
    <property type="match status" value="1"/>
</dbReference>
<reference evidence="4" key="2">
    <citation type="submission" date="2008-12" db="EMBL/GenBank/DDBJ databases">
        <title>Improved gene annotation of the rice (Oryza sativa) genomes.</title>
        <authorList>
            <person name="Wang J."/>
            <person name="Li R."/>
            <person name="Fan W."/>
            <person name="Huang Q."/>
            <person name="Zhang J."/>
            <person name="Zhou Y."/>
            <person name="Hu Y."/>
            <person name="Zi S."/>
            <person name="Li J."/>
            <person name="Ni P."/>
            <person name="Zheng H."/>
            <person name="Zhang Y."/>
            <person name="Zhao M."/>
            <person name="Hao Q."/>
            <person name="McDermott J."/>
            <person name="Samudrala R."/>
            <person name="Kristiansen K."/>
            <person name="Wong G.K.-S."/>
        </authorList>
    </citation>
    <scope>NUCLEOTIDE SEQUENCE</scope>
</reference>
<feature type="transmembrane region" description="Helical" evidence="2">
    <location>
        <begin position="187"/>
        <end position="208"/>
    </location>
</feature>
<accession>B9FSS5</accession>
<gene>
    <name evidence="4" type="ORF">OsJ_20999</name>
</gene>
<dbReference type="EMBL" id="CM000143">
    <property type="protein sequence ID" value="EEE65536.1"/>
    <property type="molecule type" value="Genomic_DNA"/>
</dbReference>
<dbReference type="PANTHER" id="PTHR24177:SF412">
    <property type="entry name" value="OS06G0285941 PROTEIN"/>
    <property type="match status" value="1"/>
</dbReference>
<feature type="region of interest" description="Disordered" evidence="1">
    <location>
        <begin position="1"/>
        <end position="20"/>
    </location>
</feature>
<proteinExistence type="predicted"/>
<evidence type="ECO:0000256" key="2">
    <source>
        <dbReference type="SAM" id="Phobius"/>
    </source>
</evidence>
<feature type="transmembrane region" description="Helical" evidence="2">
    <location>
        <begin position="132"/>
        <end position="150"/>
    </location>
</feature>
<organism evidence="4">
    <name type="scientific">Oryza sativa subsp. japonica</name>
    <name type="common">Rice</name>
    <dbReference type="NCBI Taxonomy" id="39947"/>
    <lineage>
        <taxon>Eukaryota</taxon>
        <taxon>Viridiplantae</taxon>
        <taxon>Streptophyta</taxon>
        <taxon>Embryophyta</taxon>
        <taxon>Tracheophyta</taxon>
        <taxon>Spermatophyta</taxon>
        <taxon>Magnoliopsida</taxon>
        <taxon>Liliopsida</taxon>
        <taxon>Poales</taxon>
        <taxon>Poaceae</taxon>
        <taxon>BOP clade</taxon>
        <taxon>Oryzoideae</taxon>
        <taxon>Oryzeae</taxon>
        <taxon>Oryzinae</taxon>
        <taxon>Oryza</taxon>
        <taxon>Oryza sativa</taxon>
    </lineage>
</organism>
<evidence type="ECO:0000259" key="3">
    <source>
        <dbReference type="Pfam" id="PF13962"/>
    </source>
</evidence>
<feature type="transmembrane region" description="Helical" evidence="2">
    <location>
        <begin position="162"/>
        <end position="181"/>
    </location>
</feature>
<dbReference type="InterPro" id="IPR026961">
    <property type="entry name" value="PGG_dom"/>
</dbReference>
<evidence type="ECO:0000313" key="4">
    <source>
        <dbReference type="EMBL" id="EEE65536.1"/>
    </source>
</evidence>
<sequence>MSCSCQRQSPSSGGRGRAVPVADAAPGELAAPEAINLVPNGKRGMPVLITPSLPQQQGRRVGGGVPWHHRAQGGERGPGGRCGTSGSGRCAVAMAGLNPPGGFWQDDAPGPGGHSAGNPVLRHTSPARYKTFYYFNATTFVTSLVITVLLMSERFYRSETKVVALMIATFLDLASLVGAYIAGSTRFTSSCIYVIVITGFAFACVIAMGEVMEQCCGFVLRTSPCMLSLAQRHWCPVPRSVVDRAARQAKDDLHMMDRVNNKAKAAAPGSSSSSKQRRPCCCLCCAGPPPTDV</sequence>
<keyword evidence="2" id="KW-1133">Transmembrane helix</keyword>
<dbReference type="Pfam" id="PF13962">
    <property type="entry name" value="PGG"/>
    <property type="match status" value="1"/>
</dbReference>
<evidence type="ECO:0000256" key="1">
    <source>
        <dbReference type="SAM" id="MobiDB-lite"/>
    </source>
</evidence>
<reference evidence="4" key="1">
    <citation type="journal article" date="2005" name="PLoS Biol.">
        <title>The genomes of Oryza sativa: a history of duplications.</title>
        <authorList>
            <person name="Yu J."/>
            <person name="Wang J."/>
            <person name="Lin W."/>
            <person name="Li S."/>
            <person name="Li H."/>
            <person name="Zhou J."/>
            <person name="Ni P."/>
            <person name="Dong W."/>
            <person name="Hu S."/>
            <person name="Zeng C."/>
            <person name="Zhang J."/>
            <person name="Zhang Y."/>
            <person name="Li R."/>
            <person name="Xu Z."/>
            <person name="Li S."/>
            <person name="Li X."/>
            <person name="Zheng H."/>
            <person name="Cong L."/>
            <person name="Lin L."/>
            <person name="Yin J."/>
            <person name="Geng J."/>
            <person name="Li G."/>
            <person name="Shi J."/>
            <person name="Liu J."/>
            <person name="Lv H."/>
            <person name="Li J."/>
            <person name="Wang J."/>
            <person name="Deng Y."/>
            <person name="Ran L."/>
            <person name="Shi X."/>
            <person name="Wang X."/>
            <person name="Wu Q."/>
            <person name="Li C."/>
            <person name="Ren X."/>
            <person name="Wang J."/>
            <person name="Wang X."/>
            <person name="Li D."/>
            <person name="Liu D."/>
            <person name="Zhang X."/>
            <person name="Ji Z."/>
            <person name="Zhao W."/>
            <person name="Sun Y."/>
            <person name="Zhang Z."/>
            <person name="Bao J."/>
            <person name="Han Y."/>
            <person name="Dong L."/>
            <person name="Ji J."/>
            <person name="Chen P."/>
            <person name="Wu S."/>
            <person name="Liu J."/>
            <person name="Xiao Y."/>
            <person name="Bu D."/>
            <person name="Tan J."/>
            <person name="Yang L."/>
            <person name="Ye C."/>
            <person name="Zhang J."/>
            <person name="Xu J."/>
            <person name="Zhou Y."/>
            <person name="Yu Y."/>
            <person name="Zhang B."/>
            <person name="Zhuang S."/>
            <person name="Wei H."/>
            <person name="Liu B."/>
            <person name="Lei M."/>
            <person name="Yu H."/>
            <person name="Li Y."/>
            <person name="Xu H."/>
            <person name="Wei S."/>
            <person name="He X."/>
            <person name="Fang L."/>
            <person name="Zhang Z."/>
            <person name="Zhang Y."/>
            <person name="Huang X."/>
            <person name="Su Z."/>
            <person name="Tong W."/>
            <person name="Li J."/>
            <person name="Tong Z."/>
            <person name="Li S."/>
            <person name="Ye J."/>
            <person name="Wang L."/>
            <person name="Fang L."/>
            <person name="Lei T."/>
            <person name="Chen C."/>
            <person name="Chen H."/>
            <person name="Xu Z."/>
            <person name="Li H."/>
            <person name="Huang H."/>
            <person name="Zhang F."/>
            <person name="Xu H."/>
            <person name="Li N."/>
            <person name="Zhao C."/>
            <person name="Li S."/>
            <person name="Dong L."/>
            <person name="Huang Y."/>
            <person name="Li L."/>
            <person name="Xi Y."/>
            <person name="Qi Q."/>
            <person name="Li W."/>
            <person name="Zhang B."/>
            <person name="Hu W."/>
            <person name="Zhang Y."/>
            <person name="Tian X."/>
            <person name="Jiao Y."/>
            <person name="Liang X."/>
            <person name="Jin J."/>
            <person name="Gao L."/>
            <person name="Zheng W."/>
            <person name="Hao B."/>
            <person name="Liu S."/>
            <person name="Wang W."/>
            <person name="Yuan L."/>
            <person name="Cao M."/>
            <person name="McDermott J."/>
            <person name="Samudrala R."/>
            <person name="Wang J."/>
            <person name="Wong G.K."/>
            <person name="Yang H."/>
        </authorList>
    </citation>
    <scope>NUCLEOTIDE SEQUENCE [LARGE SCALE GENOMIC DNA]</scope>
</reference>
<dbReference type="Proteomes" id="UP000007752">
    <property type="component" value="Chromosome 6"/>
</dbReference>
<feature type="compositionally biased region" description="Polar residues" evidence="1">
    <location>
        <begin position="1"/>
        <end position="12"/>
    </location>
</feature>
<protein>
    <recommendedName>
        <fullName evidence="3">PGG domain-containing protein</fullName>
    </recommendedName>
</protein>